<feature type="repeat" description="CSPG" evidence="4">
    <location>
        <begin position="28"/>
        <end position="130"/>
    </location>
</feature>
<evidence type="ECO:0000256" key="1">
    <source>
        <dbReference type="ARBA" id="ARBA00022729"/>
    </source>
</evidence>
<sequence length="170" mass="19088">MSNEWIIGGNAVDRVYVTVLIKPMDNFSPIVEIGDSFTVIEGNKSLISTFHLNITDIDTSEEDVICTIIDQPSHGYVENFSPAPGSERPRKGIPVTAFSAADVIDDYISYVQSIHKGLEPIDDKFTFSCSDGINTSPTMLFPIQIEPSNDEVPEIYMREFYSHGRYRSHY</sequence>
<dbReference type="GO" id="GO:0009653">
    <property type="term" value="P:anatomical structure morphogenesis"/>
    <property type="evidence" value="ECO:0007669"/>
    <property type="project" value="TreeGrafter"/>
</dbReference>
<dbReference type="Pfam" id="PF16184">
    <property type="entry name" value="Cadherin_3"/>
    <property type="match status" value="1"/>
</dbReference>
<dbReference type="EMBL" id="BPLR01003575">
    <property type="protein sequence ID" value="GIX86271.1"/>
    <property type="molecule type" value="Genomic_DNA"/>
</dbReference>
<dbReference type="PANTHER" id="PTHR45739:SF8">
    <property type="entry name" value="FRAS1-RELATED EXTRACELLULAR MATRIX PROTEIN 1"/>
    <property type="match status" value="1"/>
</dbReference>
<dbReference type="PROSITE" id="PS51854">
    <property type="entry name" value="CSPG"/>
    <property type="match status" value="1"/>
</dbReference>
<keyword evidence="1" id="KW-0732">Signal</keyword>
<name>A0AAV4NQU5_CAEEX</name>
<dbReference type="Proteomes" id="UP001054945">
    <property type="component" value="Unassembled WGS sequence"/>
</dbReference>
<reference evidence="5 6" key="1">
    <citation type="submission" date="2021-06" db="EMBL/GenBank/DDBJ databases">
        <title>Caerostris extrusa draft genome.</title>
        <authorList>
            <person name="Kono N."/>
            <person name="Arakawa K."/>
        </authorList>
    </citation>
    <scope>NUCLEOTIDE SEQUENCE [LARGE SCALE GENOMIC DNA]</scope>
</reference>
<organism evidence="5 6">
    <name type="scientific">Caerostris extrusa</name>
    <name type="common">Bark spider</name>
    <name type="synonym">Caerostris bankana</name>
    <dbReference type="NCBI Taxonomy" id="172846"/>
    <lineage>
        <taxon>Eukaryota</taxon>
        <taxon>Metazoa</taxon>
        <taxon>Ecdysozoa</taxon>
        <taxon>Arthropoda</taxon>
        <taxon>Chelicerata</taxon>
        <taxon>Arachnida</taxon>
        <taxon>Araneae</taxon>
        <taxon>Araneomorphae</taxon>
        <taxon>Entelegynae</taxon>
        <taxon>Araneoidea</taxon>
        <taxon>Araneidae</taxon>
        <taxon>Caerostris</taxon>
    </lineage>
</organism>
<evidence type="ECO:0000256" key="4">
    <source>
        <dbReference type="PROSITE-ProRule" id="PRU01201"/>
    </source>
</evidence>
<keyword evidence="3" id="KW-0325">Glycoprotein</keyword>
<dbReference type="PANTHER" id="PTHR45739">
    <property type="entry name" value="MATRIX PROTEIN, PUTATIVE-RELATED"/>
    <property type="match status" value="1"/>
</dbReference>
<evidence type="ECO:0000256" key="3">
    <source>
        <dbReference type="ARBA" id="ARBA00023180"/>
    </source>
</evidence>
<dbReference type="InterPro" id="IPR039005">
    <property type="entry name" value="CSPG_rpt"/>
</dbReference>
<keyword evidence="6" id="KW-1185">Reference proteome</keyword>
<dbReference type="AlphaFoldDB" id="A0AAV4NQU5"/>
<evidence type="ECO:0000313" key="6">
    <source>
        <dbReference type="Proteomes" id="UP001054945"/>
    </source>
</evidence>
<proteinExistence type="predicted"/>
<evidence type="ECO:0000313" key="5">
    <source>
        <dbReference type="EMBL" id="GIX86271.1"/>
    </source>
</evidence>
<keyword evidence="2" id="KW-0677">Repeat</keyword>
<dbReference type="InterPro" id="IPR051561">
    <property type="entry name" value="FRAS1_ECM"/>
</dbReference>
<evidence type="ECO:0000256" key="2">
    <source>
        <dbReference type="ARBA" id="ARBA00022737"/>
    </source>
</evidence>
<gene>
    <name evidence="5" type="primary">FREM2</name>
    <name evidence="5" type="ORF">CEXT_698281</name>
</gene>
<comment type="caution">
    <text evidence="5">The sequence shown here is derived from an EMBL/GenBank/DDBJ whole genome shotgun (WGS) entry which is preliminary data.</text>
</comment>
<protein>
    <submittedName>
        <fullName evidence="5">FRAS1-related extracellular matrix protein 2</fullName>
    </submittedName>
</protein>
<accession>A0AAV4NQU5</accession>